<dbReference type="PROSITE" id="PS00217">
    <property type="entry name" value="SUGAR_TRANSPORT_2"/>
    <property type="match status" value="1"/>
</dbReference>
<evidence type="ECO:0000256" key="3">
    <source>
        <dbReference type="ARBA" id="ARBA00022989"/>
    </source>
</evidence>
<evidence type="ECO:0000313" key="7">
    <source>
        <dbReference type="EMBL" id="OHX13958.1"/>
    </source>
</evidence>
<feature type="transmembrane region" description="Helical" evidence="5">
    <location>
        <begin position="384"/>
        <end position="409"/>
    </location>
</feature>
<accession>A0A1S1X3F5</accession>
<dbReference type="GO" id="GO:0046943">
    <property type="term" value="F:carboxylic acid transmembrane transporter activity"/>
    <property type="evidence" value="ECO:0007669"/>
    <property type="project" value="TreeGrafter"/>
</dbReference>
<dbReference type="PANTHER" id="PTHR23508">
    <property type="entry name" value="CARBOXYLIC ACID TRANSPORTER PROTEIN HOMOLOG"/>
    <property type="match status" value="1"/>
</dbReference>
<evidence type="ECO:0000259" key="6">
    <source>
        <dbReference type="PROSITE" id="PS50850"/>
    </source>
</evidence>
<dbReference type="GO" id="GO:0005886">
    <property type="term" value="C:plasma membrane"/>
    <property type="evidence" value="ECO:0007669"/>
    <property type="project" value="TreeGrafter"/>
</dbReference>
<keyword evidence="2 5" id="KW-0812">Transmembrane</keyword>
<dbReference type="Proteomes" id="UP000180280">
    <property type="component" value="Unassembled WGS sequence"/>
</dbReference>
<keyword evidence="3 5" id="KW-1133">Transmembrane helix</keyword>
<dbReference type="PROSITE" id="PS50850">
    <property type="entry name" value="MFS"/>
    <property type="match status" value="1"/>
</dbReference>
<dbReference type="PANTHER" id="PTHR23508:SF10">
    <property type="entry name" value="CARBOXYLIC ACID TRANSPORTER PROTEIN HOMOLOG"/>
    <property type="match status" value="1"/>
</dbReference>
<dbReference type="AlphaFoldDB" id="A0A1S1X3F5"/>
<dbReference type="Gene3D" id="1.20.1250.20">
    <property type="entry name" value="MFS general substrate transporter like domains"/>
    <property type="match status" value="1"/>
</dbReference>
<evidence type="ECO:0000256" key="5">
    <source>
        <dbReference type="SAM" id="Phobius"/>
    </source>
</evidence>
<dbReference type="SUPFAM" id="SSF103473">
    <property type="entry name" value="MFS general substrate transporter"/>
    <property type="match status" value="1"/>
</dbReference>
<reference evidence="9 10" key="1">
    <citation type="submission" date="2016-09" db="EMBL/GenBank/DDBJ databases">
        <title>Chromobacterium muskegensis sp. nov., an insecticidal bacterium isolated from Sphagnum bogs.</title>
        <authorList>
            <person name="Sparks M.E."/>
            <person name="Blackburn M.B."/>
            <person name="Gundersen-Rindal D.E."/>
            <person name="Mitchell A."/>
            <person name="Farrar R."/>
            <person name="Kuhar D."/>
        </authorList>
    </citation>
    <scope>NUCLEOTIDE SEQUENCE [LARGE SCALE GENOMIC DNA]</scope>
    <source>
        <strain evidence="8 10">14B-1</strain>
        <strain evidence="7 9">37-2</strain>
    </source>
</reference>
<feature type="transmembrane region" description="Helical" evidence="5">
    <location>
        <begin position="63"/>
        <end position="83"/>
    </location>
</feature>
<dbReference type="InterPro" id="IPR011701">
    <property type="entry name" value="MFS"/>
</dbReference>
<feature type="transmembrane region" description="Helical" evidence="5">
    <location>
        <begin position="415"/>
        <end position="434"/>
    </location>
</feature>
<feature type="transmembrane region" description="Helical" evidence="5">
    <location>
        <begin position="324"/>
        <end position="341"/>
    </location>
</feature>
<feature type="transmembrane region" description="Helical" evidence="5">
    <location>
        <begin position="120"/>
        <end position="141"/>
    </location>
</feature>
<evidence type="ECO:0000313" key="9">
    <source>
        <dbReference type="Proteomes" id="UP000180088"/>
    </source>
</evidence>
<feature type="transmembrane region" description="Helical" evidence="5">
    <location>
        <begin position="297"/>
        <end position="317"/>
    </location>
</feature>
<evidence type="ECO:0000256" key="1">
    <source>
        <dbReference type="ARBA" id="ARBA00004141"/>
    </source>
</evidence>
<proteinExistence type="predicted"/>
<gene>
    <name evidence="8" type="ORF">BI344_06570</name>
    <name evidence="7" type="ORF">BI347_10885</name>
</gene>
<dbReference type="Proteomes" id="UP000180088">
    <property type="component" value="Unassembled WGS sequence"/>
</dbReference>
<dbReference type="InterPro" id="IPR005829">
    <property type="entry name" value="Sugar_transporter_CS"/>
</dbReference>
<organism evidence="7 9">
    <name type="scientific">Chromobacterium sphagni</name>
    <dbReference type="NCBI Taxonomy" id="1903179"/>
    <lineage>
        <taxon>Bacteria</taxon>
        <taxon>Pseudomonadati</taxon>
        <taxon>Pseudomonadota</taxon>
        <taxon>Betaproteobacteria</taxon>
        <taxon>Neisseriales</taxon>
        <taxon>Chromobacteriaceae</taxon>
        <taxon>Chromobacterium</taxon>
    </lineage>
</organism>
<keyword evidence="10" id="KW-1185">Reference proteome</keyword>
<evidence type="ECO:0000313" key="10">
    <source>
        <dbReference type="Proteomes" id="UP000180280"/>
    </source>
</evidence>
<feature type="transmembrane region" description="Helical" evidence="5">
    <location>
        <begin position="29"/>
        <end position="51"/>
    </location>
</feature>
<feature type="transmembrane region" description="Helical" evidence="5">
    <location>
        <begin position="153"/>
        <end position="177"/>
    </location>
</feature>
<dbReference type="EMBL" id="MKCS01000001">
    <property type="protein sequence ID" value="OHX13958.1"/>
    <property type="molecule type" value="Genomic_DNA"/>
</dbReference>
<evidence type="ECO:0000256" key="4">
    <source>
        <dbReference type="ARBA" id="ARBA00023136"/>
    </source>
</evidence>
<sequence>MSRRGDMAASIEVGQWLNQRPLGRFQLRLLVLCGLCMILDGFDVQAMGYVAPALLEDWGVAKAALGPVFSAGLFGLLLGALLFGALADRIGRRPVLLACTLLFGIGMLATAAAQTLPQLMLLRLLTGIGLGGIMPNAMALAGEYSPAARRASLMMLISCGFTAGALLGGLLAAWLIPAHGWRSVFLAGGVLPLLLWLPMLRALPESAQFLLLRGRAAQAARWLRKMAPELPADARLWLDEKPSASSPVAALFAQGLARRTLLLWLLSFLNLIVLYFLSNWMPSLLRAQGLTMRHALLAGSMLQLGGVLGTLSMGFWIDRDGYRRVLLAGFLAAALGLWLLGRTEGQALWLFILLFGTGFAIIGGQPAVNALAASSYPTALRATGVGWSLGVGRIGSVLGPGLGGVLIGLGWNQQALFGLLSLVALASAAAVWAYHRQGGKPQRQGAA</sequence>
<feature type="domain" description="Major facilitator superfamily (MFS) profile" evidence="6">
    <location>
        <begin position="29"/>
        <end position="439"/>
    </location>
</feature>
<comment type="caution">
    <text evidence="7">The sequence shown here is derived from an EMBL/GenBank/DDBJ whole genome shotgun (WGS) entry which is preliminary data.</text>
</comment>
<dbReference type="EMBL" id="MKCT01000017">
    <property type="protein sequence ID" value="OHX20165.1"/>
    <property type="molecule type" value="Genomic_DNA"/>
</dbReference>
<feature type="transmembrane region" description="Helical" evidence="5">
    <location>
        <begin position="183"/>
        <end position="203"/>
    </location>
</feature>
<keyword evidence="4 5" id="KW-0472">Membrane</keyword>
<feature type="transmembrane region" description="Helical" evidence="5">
    <location>
        <begin position="261"/>
        <end position="277"/>
    </location>
</feature>
<protein>
    <submittedName>
        <fullName evidence="7">4-hydroxybenzoate transporter</fullName>
    </submittedName>
</protein>
<dbReference type="InterPro" id="IPR036259">
    <property type="entry name" value="MFS_trans_sf"/>
</dbReference>
<dbReference type="STRING" id="1903179.BI347_10885"/>
<dbReference type="Pfam" id="PF07690">
    <property type="entry name" value="MFS_1"/>
    <property type="match status" value="1"/>
</dbReference>
<evidence type="ECO:0000313" key="8">
    <source>
        <dbReference type="EMBL" id="OHX20165.1"/>
    </source>
</evidence>
<feature type="transmembrane region" description="Helical" evidence="5">
    <location>
        <begin position="95"/>
        <end position="114"/>
    </location>
</feature>
<comment type="subcellular location">
    <subcellularLocation>
        <location evidence="1">Membrane</location>
        <topology evidence="1">Multi-pass membrane protein</topology>
    </subcellularLocation>
</comment>
<name>A0A1S1X3F5_9NEIS</name>
<dbReference type="InterPro" id="IPR020846">
    <property type="entry name" value="MFS_dom"/>
</dbReference>
<evidence type="ECO:0000256" key="2">
    <source>
        <dbReference type="ARBA" id="ARBA00022692"/>
    </source>
</evidence>
<feature type="transmembrane region" description="Helical" evidence="5">
    <location>
        <begin position="347"/>
        <end position="372"/>
    </location>
</feature>